<feature type="domain" description="PAS" evidence="4">
    <location>
        <begin position="188"/>
        <end position="260"/>
    </location>
</feature>
<gene>
    <name evidence="7" type="primary">pleD_1</name>
    <name evidence="7" type="ORF">AW06_000127</name>
    <name evidence="8" type="ORF">HWD57_06685</name>
</gene>
<evidence type="ECO:0000313" key="7">
    <source>
        <dbReference type="EMBL" id="KFB78514.1"/>
    </source>
</evidence>
<dbReference type="InterPro" id="IPR000700">
    <property type="entry name" value="PAS-assoc_C"/>
</dbReference>
<dbReference type="GO" id="GO:0005886">
    <property type="term" value="C:plasma membrane"/>
    <property type="evidence" value="ECO:0007669"/>
    <property type="project" value="TreeGrafter"/>
</dbReference>
<feature type="compositionally biased region" description="Basic and acidic residues" evidence="3">
    <location>
        <begin position="1"/>
        <end position="22"/>
    </location>
</feature>
<evidence type="ECO:0000313" key="10">
    <source>
        <dbReference type="Proteomes" id="UP000509684"/>
    </source>
</evidence>
<accession>A0A7D5SCX0</accession>
<dbReference type="PROSITE" id="PS50112">
    <property type="entry name" value="PAS"/>
    <property type="match status" value="2"/>
</dbReference>
<dbReference type="PANTHER" id="PTHR45138:SF9">
    <property type="entry name" value="DIGUANYLATE CYCLASE DGCM-RELATED"/>
    <property type="match status" value="1"/>
</dbReference>
<dbReference type="InterPro" id="IPR050469">
    <property type="entry name" value="Diguanylate_Cyclase"/>
</dbReference>
<evidence type="ECO:0000256" key="1">
    <source>
        <dbReference type="ARBA" id="ARBA00012528"/>
    </source>
</evidence>
<dbReference type="AlphaFoldDB" id="A0A080MLH1"/>
<reference evidence="7 9" key="1">
    <citation type="submission" date="2014-02" db="EMBL/GenBank/DDBJ databases">
        <title>Expanding our view of genomic diversity in Candidatus Accumulibacter clades.</title>
        <authorList>
            <person name="Skennerton C.T."/>
            <person name="Barr J.J."/>
            <person name="Slater F.R."/>
            <person name="Bond P.L."/>
            <person name="Tyson G.W."/>
        </authorList>
    </citation>
    <scope>NUCLEOTIDE SEQUENCE [LARGE SCALE GENOMIC DNA]</scope>
    <source>
        <strain evidence="9">SK-02</strain>
    </source>
</reference>
<comment type="catalytic activity">
    <reaction evidence="2">
        <text>2 GTP = 3',3'-c-di-GMP + 2 diphosphate</text>
        <dbReference type="Rhea" id="RHEA:24898"/>
        <dbReference type="ChEBI" id="CHEBI:33019"/>
        <dbReference type="ChEBI" id="CHEBI:37565"/>
        <dbReference type="ChEBI" id="CHEBI:58805"/>
        <dbReference type="EC" id="2.7.7.65"/>
    </reaction>
</comment>
<name>A0A080MLH1_9PROT</name>
<dbReference type="Pfam" id="PF00990">
    <property type="entry name" value="GGDEF"/>
    <property type="match status" value="1"/>
</dbReference>
<dbReference type="SMART" id="SM00091">
    <property type="entry name" value="PAS"/>
    <property type="match status" value="2"/>
</dbReference>
<evidence type="ECO:0000256" key="3">
    <source>
        <dbReference type="SAM" id="MobiDB-lite"/>
    </source>
</evidence>
<evidence type="ECO:0000313" key="9">
    <source>
        <dbReference type="Proteomes" id="UP000021315"/>
    </source>
</evidence>
<dbReference type="EC" id="2.7.7.65" evidence="1"/>
<dbReference type="CDD" id="cd00130">
    <property type="entry name" value="PAS"/>
    <property type="match status" value="2"/>
</dbReference>
<dbReference type="Pfam" id="PF13426">
    <property type="entry name" value="PAS_9"/>
    <property type="match status" value="1"/>
</dbReference>
<dbReference type="GO" id="GO:1902201">
    <property type="term" value="P:negative regulation of bacterial-type flagellum-dependent cell motility"/>
    <property type="evidence" value="ECO:0007669"/>
    <property type="project" value="TreeGrafter"/>
</dbReference>
<dbReference type="Gene3D" id="3.30.450.20">
    <property type="entry name" value="PAS domain"/>
    <property type="match status" value="2"/>
</dbReference>
<protein>
    <recommendedName>
        <fullName evidence="1">diguanylate cyclase</fullName>
        <ecNumber evidence="1">2.7.7.65</ecNumber>
    </recommendedName>
</protein>
<dbReference type="SUPFAM" id="SSF55073">
    <property type="entry name" value="Nucleotide cyclase"/>
    <property type="match status" value="1"/>
</dbReference>
<dbReference type="PANTHER" id="PTHR45138">
    <property type="entry name" value="REGULATORY COMPONENTS OF SENSORY TRANSDUCTION SYSTEM"/>
    <property type="match status" value="1"/>
</dbReference>
<dbReference type="Proteomes" id="UP000021315">
    <property type="component" value="Unassembled WGS sequence"/>
</dbReference>
<dbReference type="InterPro" id="IPR043128">
    <property type="entry name" value="Rev_trsase/Diguanyl_cyclase"/>
</dbReference>
<dbReference type="NCBIfam" id="TIGR00254">
    <property type="entry name" value="GGDEF"/>
    <property type="match status" value="1"/>
</dbReference>
<dbReference type="GO" id="GO:0052621">
    <property type="term" value="F:diguanylate cyclase activity"/>
    <property type="evidence" value="ECO:0007669"/>
    <property type="project" value="UniProtKB-EC"/>
</dbReference>
<proteinExistence type="predicted"/>
<evidence type="ECO:0000313" key="8">
    <source>
        <dbReference type="EMBL" id="QLH49499.1"/>
    </source>
</evidence>
<dbReference type="KEGG" id="acog:HWD57_06685"/>
<evidence type="ECO:0000259" key="4">
    <source>
        <dbReference type="PROSITE" id="PS50112"/>
    </source>
</evidence>
<accession>A0A080MLH1</accession>
<dbReference type="RefSeq" id="WP_273704256.1">
    <property type="nucleotide sequence ID" value="NZ_JDST02000003.1"/>
</dbReference>
<sequence>MSDKDTERTSDSERVVRNRASEESTSWADQHDLLSQANHFGPLAPFLLTEATAELSIPVFVIDQNHQIIVWNKALARLTGLDAERMCCTCDSWRAFHTQPRPTLADLIVDGTVDQKVEKLYHGKYHRSPLVEGGIEVCDFFPCLGPDGLWLHFTAAPLKNADGQIVGAIEILLDVTARHHTEALLLESQGFLRQIVYCSSVSTFVIDREHRLTHWNRACELITGHSAQKMVGTRNQWQPFYESQRPVFADLILESAVDESVSRYYKGKFRPSTVLDGAYEIEDFFPHLGESGLWLFFTAAPLHDVEGNLIGAIETLQDITERKRAEEALRESERLHRTMSITDALTSLFNARHFHERLKIETERARRYHRTLSLLVIDLDNFKQLNDTFGHLEGDQALATTGAVIRRCLRGLDAAFRYGGEEFALLLPETDLAGAVRLAERLRRCLAEEPLTTAAGIPLKITASIGATELSEPETEDSLIRRADQGVYLAKQGGKNQVVPVPAKGRNAHARFGEVRGPWNLDPSPS</sequence>
<reference evidence="8" key="3">
    <citation type="submission" date="2020-06" db="EMBL/GenBank/DDBJ databases">
        <authorList>
            <person name="Arumugam K."/>
            <person name="Besarab I."/>
            <person name="Haryono M."/>
            <person name="Bagci C."/>
            <person name="Beier S."/>
            <person name="Buchfink B."/>
            <person name="Gorska A."/>
            <person name="Qiu G."/>
            <person name="Huson D.H."/>
            <person name="Williams R.B."/>
        </authorList>
    </citation>
    <scope>NUCLEOTIDE SEQUENCE</scope>
    <source>
        <strain evidence="8">SSA1</strain>
    </source>
</reference>
<dbReference type="InterPro" id="IPR035965">
    <property type="entry name" value="PAS-like_dom_sf"/>
</dbReference>
<dbReference type="EMBL" id="CP058708">
    <property type="protein sequence ID" value="QLH49499.1"/>
    <property type="molecule type" value="Genomic_DNA"/>
</dbReference>
<dbReference type="PROSITE" id="PS50887">
    <property type="entry name" value="GGDEF"/>
    <property type="match status" value="1"/>
</dbReference>
<dbReference type="SUPFAM" id="SSF55785">
    <property type="entry name" value="PYP-like sensor domain (PAS domain)"/>
    <property type="match status" value="2"/>
</dbReference>
<dbReference type="CDD" id="cd01949">
    <property type="entry name" value="GGDEF"/>
    <property type="match status" value="1"/>
</dbReference>
<dbReference type="Pfam" id="PF08448">
    <property type="entry name" value="PAS_4"/>
    <property type="match status" value="1"/>
</dbReference>
<reference evidence="8 10" key="2">
    <citation type="journal article" date="2019" name="Microbiome">
        <title>Annotated bacterial chromosomes from frame-shift-corrected long-read metagenomic data.</title>
        <authorList>
            <person name="Arumugam K."/>
            <person name="Bagci C."/>
            <person name="Bessarab I."/>
            <person name="Beier S."/>
            <person name="Buchfink B."/>
            <person name="Gorska A."/>
            <person name="Qiu G."/>
            <person name="Huson D.H."/>
            <person name="Williams R.B.H."/>
        </authorList>
    </citation>
    <scope>NUCLEOTIDE SEQUENCE [LARGE SCALE GENOMIC DNA]</scope>
    <source>
        <strain evidence="8">SSA1</strain>
    </source>
</reference>
<feature type="domain" description="PAS" evidence="4">
    <location>
        <begin position="58"/>
        <end position="86"/>
    </location>
</feature>
<evidence type="ECO:0000256" key="2">
    <source>
        <dbReference type="ARBA" id="ARBA00034247"/>
    </source>
</evidence>
<dbReference type="FunFam" id="3.30.70.270:FF:000001">
    <property type="entry name" value="Diguanylate cyclase domain protein"/>
    <property type="match status" value="1"/>
</dbReference>
<organism evidence="7 9">
    <name type="scientific">Candidatus Accumulibacter cognatus</name>
    <dbReference type="NCBI Taxonomy" id="2954383"/>
    <lineage>
        <taxon>Bacteria</taxon>
        <taxon>Pseudomonadati</taxon>
        <taxon>Pseudomonadota</taxon>
        <taxon>Betaproteobacteria</taxon>
        <taxon>Candidatus Accumulibacter</taxon>
    </lineage>
</organism>
<dbReference type="NCBIfam" id="TIGR00229">
    <property type="entry name" value="sensory_box"/>
    <property type="match status" value="1"/>
</dbReference>
<feature type="domain" description="GGDEF" evidence="6">
    <location>
        <begin position="370"/>
        <end position="503"/>
    </location>
</feature>
<dbReference type="InterPro" id="IPR029787">
    <property type="entry name" value="Nucleotide_cyclase"/>
</dbReference>
<feature type="region of interest" description="Disordered" evidence="3">
    <location>
        <begin position="1"/>
        <end position="24"/>
    </location>
</feature>
<dbReference type="PROSITE" id="PS50113">
    <property type="entry name" value="PAC"/>
    <property type="match status" value="1"/>
</dbReference>
<keyword evidence="9" id="KW-1185">Reference proteome</keyword>
<dbReference type="SMART" id="SM00267">
    <property type="entry name" value="GGDEF"/>
    <property type="match status" value="1"/>
</dbReference>
<evidence type="ECO:0000259" key="6">
    <source>
        <dbReference type="PROSITE" id="PS50887"/>
    </source>
</evidence>
<dbReference type="Gene3D" id="3.30.70.270">
    <property type="match status" value="1"/>
</dbReference>
<dbReference type="Proteomes" id="UP000509684">
    <property type="component" value="Chromosome"/>
</dbReference>
<feature type="domain" description="PAC" evidence="5">
    <location>
        <begin position="279"/>
        <end position="331"/>
    </location>
</feature>
<dbReference type="InterPro" id="IPR000160">
    <property type="entry name" value="GGDEF_dom"/>
</dbReference>
<dbReference type="InterPro" id="IPR013656">
    <property type="entry name" value="PAS_4"/>
</dbReference>
<dbReference type="GO" id="GO:0043709">
    <property type="term" value="P:cell adhesion involved in single-species biofilm formation"/>
    <property type="evidence" value="ECO:0007669"/>
    <property type="project" value="TreeGrafter"/>
</dbReference>
<dbReference type="STRING" id="1453999.AW06_000127"/>
<dbReference type="InterPro" id="IPR000014">
    <property type="entry name" value="PAS"/>
</dbReference>
<evidence type="ECO:0000259" key="5">
    <source>
        <dbReference type="PROSITE" id="PS50113"/>
    </source>
</evidence>
<dbReference type="EMBL" id="JDST02000003">
    <property type="protein sequence ID" value="KFB78514.1"/>
    <property type="molecule type" value="Genomic_DNA"/>
</dbReference>